<evidence type="ECO:0000256" key="12">
    <source>
        <dbReference type="ARBA" id="ARBA00048366"/>
    </source>
</evidence>
<feature type="binding site" evidence="14">
    <location>
        <position position="36"/>
    </location>
    <ligand>
        <name>L-threonine</name>
        <dbReference type="ChEBI" id="CHEBI:57926"/>
    </ligand>
</feature>
<evidence type="ECO:0000256" key="2">
    <source>
        <dbReference type="ARBA" id="ARBA00007663"/>
    </source>
</evidence>
<dbReference type="Pfam" id="PF01300">
    <property type="entry name" value="Sua5_yciO_yrdC"/>
    <property type="match status" value="1"/>
</dbReference>
<evidence type="ECO:0000256" key="9">
    <source>
        <dbReference type="ARBA" id="ARBA00022741"/>
    </source>
</evidence>
<accession>A0A1H3GMB3</accession>
<evidence type="ECO:0000256" key="11">
    <source>
        <dbReference type="ARBA" id="ARBA00029774"/>
    </source>
</evidence>
<organism evidence="16 17">
    <name type="scientific">Eubacterium barkeri</name>
    <name type="common">Clostridium barkeri</name>
    <dbReference type="NCBI Taxonomy" id="1528"/>
    <lineage>
        <taxon>Bacteria</taxon>
        <taxon>Bacillati</taxon>
        <taxon>Bacillota</taxon>
        <taxon>Clostridia</taxon>
        <taxon>Eubacteriales</taxon>
        <taxon>Eubacteriaceae</taxon>
        <taxon>Eubacterium</taxon>
    </lineage>
</organism>
<feature type="binding site" evidence="14">
    <location>
        <position position="118"/>
    </location>
    <ligand>
        <name>ATP</name>
        <dbReference type="ChEBI" id="CHEBI:30616"/>
    </ligand>
</feature>
<keyword evidence="7 13" id="KW-0819">tRNA processing</keyword>
<evidence type="ECO:0000256" key="5">
    <source>
        <dbReference type="ARBA" id="ARBA00022490"/>
    </source>
</evidence>
<feature type="binding site" evidence="14">
    <location>
        <position position="122"/>
    </location>
    <ligand>
        <name>L-threonine</name>
        <dbReference type="ChEBI" id="CHEBI:57926"/>
    </ligand>
</feature>
<feature type="binding site" evidence="14">
    <location>
        <position position="196"/>
    </location>
    <ligand>
        <name>ATP</name>
        <dbReference type="ChEBI" id="CHEBI:30616"/>
    </ligand>
</feature>
<dbReference type="InterPro" id="IPR006070">
    <property type="entry name" value="Sua5-like_dom"/>
</dbReference>
<feature type="binding site" evidence="14">
    <location>
        <position position="152"/>
    </location>
    <ligand>
        <name>ATP</name>
        <dbReference type="ChEBI" id="CHEBI:30616"/>
    </ligand>
</feature>
<keyword evidence="5 13" id="KW-0963">Cytoplasm</keyword>
<dbReference type="Gene3D" id="3.40.50.11030">
    <property type="entry name" value="Threonylcarbamoyl-AMP synthase, C-terminal domain"/>
    <property type="match status" value="1"/>
</dbReference>
<evidence type="ECO:0000256" key="6">
    <source>
        <dbReference type="ARBA" id="ARBA00022679"/>
    </source>
</evidence>
<dbReference type="STRING" id="1528.SAMN04488579_11446"/>
<proteinExistence type="inferred from homology"/>
<dbReference type="PANTHER" id="PTHR17490:SF16">
    <property type="entry name" value="THREONYLCARBAMOYL-AMP SYNTHASE"/>
    <property type="match status" value="1"/>
</dbReference>
<dbReference type="GO" id="GO:0006450">
    <property type="term" value="P:regulation of translational fidelity"/>
    <property type="evidence" value="ECO:0007669"/>
    <property type="project" value="TreeGrafter"/>
</dbReference>
<evidence type="ECO:0000256" key="4">
    <source>
        <dbReference type="ARBA" id="ARBA00015492"/>
    </source>
</evidence>
<evidence type="ECO:0000256" key="14">
    <source>
        <dbReference type="PIRSR" id="PIRSR004930-1"/>
    </source>
</evidence>
<evidence type="ECO:0000259" key="15">
    <source>
        <dbReference type="PROSITE" id="PS51163"/>
    </source>
</evidence>
<dbReference type="InterPro" id="IPR010923">
    <property type="entry name" value="T(6)A37_SUA5"/>
</dbReference>
<dbReference type="OrthoDB" id="9814580at2"/>
<sequence length="347" mass="37429">METLLLEMDDASITESLKKAGALIRQGETVVFPTETVYGLGANALDGEAVKKIFLAKGRPGDNPLIVHIAEVEAVDGLVAQVPEKARALMDAFWPGPLTLIMDRGEIIPEEVTAGLSTVAIRLPSGDIAHRLIQEAGVPIAAPSANISGRPSPTKGEHVLEDMLGKVSAILIREDVEVGLESTVVDMTTEPPTLLRPGGITVRDLTAVIGEVDISPNITENIIPEEVKSPGMKYTHYSPEGEVLIVKGTDEERVAKISSHIKVLAKNGDTSIGILATDETMGNYHKGIIISLGSREDPGEMGRNLFDRLRIFDEMKVKHIFAEDIPVTNDTLAIINRLYKSAGYQFI</sequence>
<feature type="binding site" evidence="14">
    <location>
        <position position="63"/>
    </location>
    <ligand>
        <name>ATP</name>
        <dbReference type="ChEBI" id="CHEBI:30616"/>
    </ligand>
</feature>
<evidence type="ECO:0000256" key="8">
    <source>
        <dbReference type="ARBA" id="ARBA00022695"/>
    </source>
</evidence>
<evidence type="ECO:0000313" key="16">
    <source>
        <dbReference type="EMBL" id="SDY04180.1"/>
    </source>
</evidence>
<comment type="subcellular location">
    <subcellularLocation>
        <location evidence="1 13">Cytoplasm</location>
    </subcellularLocation>
</comment>
<keyword evidence="8 13" id="KW-0548">Nucleotidyltransferase</keyword>
<evidence type="ECO:0000256" key="3">
    <source>
        <dbReference type="ARBA" id="ARBA00012584"/>
    </source>
</evidence>
<dbReference type="InterPro" id="IPR005145">
    <property type="entry name" value="Sua5_C"/>
</dbReference>
<feature type="binding site" evidence="14">
    <location>
        <position position="182"/>
    </location>
    <ligand>
        <name>L-threonine</name>
        <dbReference type="ChEBI" id="CHEBI:57926"/>
    </ligand>
</feature>
<evidence type="ECO:0000256" key="7">
    <source>
        <dbReference type="ARBA" id="ARBA00022694"/>
    </source>
</evidence>
<dbReference type="PIRSF" id="PIRSF004930">
    <property type="entry name" value="Tln_factor_SUA5"/>
    <property type="match status" value="1"/>
</dbReference>
<dbReference type="GO" id="GO:0008033">
    <property type="term" value="P:tRNA processing"/>
    <property type="evidence" value="ECO:0007669"/>
    <property type="project" value="UniProtKB-KW"/>
</dbReference>
<dbReference type="InterPro" id="IPR050156">
    <property type="entry name" value="TC-AMP_synthase_SUA5"/>
</dbReference>
<feature type="binding site" evidence="14">
    <location>
        <position position="59"/>
    </location>
    <ligand>
        <name>ATP</name>
        <dbReference type="ChEBI" id="CHEBI:30616"/>
    </ligand>
</feature>
<evidence type="ECO:0000313" key="17">
    <source>
        <dbReference type="Proteomes" id="UP000199652"/>
    </source>
</evidence>
<dbReference type="AlphaFoldDB" id="A0A1H3GMB3"/>
<dbReference type="NCBIfam" id="TIGR00057">
    <property type="entry name" value="L-threonylcarbamoyladenylate synthase"/>
    <property type="match status" value="1"/>
</dbReference>
<evidence type="ECO:0000256" key="13">
    <source>
        <dbReference type="PIRNR" id="PIRNR004930"/>
    </source>
</evidence>
<comment type="similarity">
    <text evidence="2 13">Belongs to the SUA5 family.</text>
</comment>
<dbReference type="EMBL" id="FNOU01000014">
    <property type="protein sequence ID" value="SDY04180.1"/>
    <property type="molecule type" value="Genomic_DNA"/>
</dbReference>
<name>A0A1H3GMB3_EUBBA</name>
<keyword evidence="9 13" id="KW-0547">Nucleotide-binding</keyword>
<dbReference type="InterPro" id="IPR017945">
    <property type="entry name" value="DHBP_synth_RibB-like_a/b_dom"/>
</dbReference>
<dbReference type="Pfam" id="PF03481">
    <property type="entry name" value="Sua5_C"/>
    <property type="match status" value="1"/>
</dbReference>
<keyword evidence="10 13" id="KW-0067">ATP-binding</keyword>
<dbReference type="PANTHER" id="PTHR17490">
    <property type="entry name" value="SUA5"/>
    <property type="match status" value="1"/>
</dbReference>
<keyword evidence="6 13" id="KW-0808">Transferase</keyword>
<feature type="binding site" evidence="14">
    <location>
        <position position="144"/>
    </location>
    <ligand>
        <name>ATP</name>
        <dbReference type="ChEBI" id="CHEBI:30616"/>
    </ligand>
</feature>
<keyword evidence="17" id="KW-1185">Reference proteome</keyword>
<feature type="binding site" evidence="14">
    <location>
        <position position="237"/>
    </location>
    <ligand>
        <name>ATP</name>
        <dbReference type="ChEBI" id="CHEBI:30616"/>
    </ligand>
</feature>
<feature type="binding site" evidence="14">
    <location>
        <position position="68"/>
    </location>
    <ligand>
        <name>L-threonine</name>
        <dbReference type="ChEBI" id="CHEBI:57926"/>
    </ligand>
</feature>
<dbReference type="FunFam" id="3.90.870.10:FF:000009">
    <property type="entry name" value="Threonylcarbamoyl-AMP synthase, putative"/>
    <property type="match status" value="1"/>
</dbReference>
<evidence type="ECO:0000256" key="10">
    <source>
        <dbReference type="ARBA" id="ARBA00022840"/>
    </source>
</evidence>
<dbReference type="GO" id="GO:0000049">
    <property type="term" value="F:tRNA binding"/>
    <property type="evidence" value="ECO:0007669"/>
    <property type="project" value="TreeGrafter"/>
</dbReference>
<comment type="function">
    <text evidence="13">Required for the formation of a threonylcarbamoyl group on adenosine at position 37 (t(6)A37) in tRNAs that read codons beginning with adenine.</text>
</comment>
<protein>
    <recommendedName>
        <fullName evidence="4 13">Threonylcarbamoyl-AMP synthase</fullName>
        <shortName evidence="13">TC-AMP synthase</shortName>
        <ecNumber evidence="3 13">2.7.7.87</ecNumber>
    </recommendedName>
    <alternativeName>
        <fullName evidence="11 13">L-threonylcarbamoyladenylate synthase</fullName>
    </alternativeName>
</protein>
<dbReference type="InterPro" id="IPR038385">
    <property type="entry name" value="Sua5/YwlC_C"/>
</dbReference>
<dbReference type="RefSeq" id="WP_090245688.1">
    <property type="nucleotide sequence ID" value="NZ_FNOU01000014.1"/>
</dbReference>
<dbReference type="SUPFAM" id="SSF55821">
    <property type="entry name" value="YrdC/RibB"/>
    <property type="match status" value="1"/>
</dbReference>
<dbReference type="Gene3D" id="3.90.870.10">
    <property type="entry name" value="DHBP synthase"/>
    <property type="match status" value="1"/>
</dbReference>
<dbReference type="GO" id="GO:0005737">
    <property type="term" value="C:cytoplasm"/>
    <property type="evidence" value="ECO:0007669"/>
    <property type="project" value="UniProtKB-SubCell"/>
</dbReference>
<reference evidence="17" key="1">
    <citation type="submission" date="2016-10" db="EMBL/GenBank/DDBJ databases">
        <authorList>
            <person name="Varghese N."/>
            <person name="Submissions S."/>
        </authorList>
    </citation>
    <scope>NUCLEOTIDE SEQUENCE [LARGE SCALE GENOMIC DNA]</scope>
    <source>
        <strain evidence="17">VPI 5359</strain>
    </source>
</reference>
<feature type="domain" description="YrdC-like" evidence="15">
    <location>
        <begin position="14"/>
        <end position="200"/>
    </location>
</feature>
<dbReference type="PROSITE" id="PS51163">
    <property type="entry name" value="YRDC"/>
    <property type="match status" value="1"/>
</dbReference>
<gene>
    <name evidence="16" type="ORF">SAMN04488579_11446</name>
</gene>
<dbReference type="GO" id="GO:0005524">
    <property type="term" value="F:ATP binding"/>
    <property type="evidence" value="ECO:0007669"/>
    <property type="project" value="UniProtKB-UniRule"/>
</dbReference>
<dbReference type="EC" id="2.7.7.87" evidence="3 13"/>
<dbReference type="GO" id="GO:0061710">
    <property type="term" value="F:L-threonylcarbamoyladenylate synthase"/>
    <property type="evidence" value="ECO:0007669"/>
    <property type="project" value="UniProtKB-EC"/>
</dbReference>
<comment type="catalytic activity">
    <reaction evidence="12 13">
        <text>L-threonine + hydrogencarbonate + ATP = L-threonylcarbamoyladenylate + diphosphate + H2O</text>
        <dbReference type="Rhea" id="RHEA:36407"/>
        <dbReference type="ChEBI" id="CHEBI:15377"/>
        <dbReference type="ChEBI" id="CHEBI:17544"/>
        <dbReference type="ChEBI" id="CHEBI:30616"/>
        <dbReference type="ChEBI" id="CHEBI:33019"/>
        <dbReference type="ChEBI" id="CHEBI:57926"/>
        <dbReference type="ChEBI" id="CHEBI:73682"/>
        <dbReference type="EC" id="2.7.7.87"/>
    </reaction>
</comment>
<dbReference type="GO" id="GO:0003725">
    <property type="term" value="F:double-stranded RNA binding"/>
    <property type="evidence" value="ECO:0007669"/>
    <property type="project" value="UniProtKB-UniRule"/>
</dbReference>
<feature type="binding site" evidence="14">
    <location>
        <position position="142"/>
    </location>
    <ligand>
        <name>L-threonine</name>
        <dbReference type="ChEBI" id="CHEBI:57926"/>
    </ligand>
</feature>
<evidence type="ECO:0000256" key="1">
    <source>
        <dbReference type="ARBA" id="ARBA00004496"/>
    </source>
</evidence>
<dbReference type="Proteomes" id="UP000199652">
    <property type="component" value="Unassembled WGS sequence"/>
</dbReference>